<dbReference type="SUPFAM" id="SSF81593">
    <property type="entry name" value="Nucleotidyltransferase substrate binding subunit/domain"/>
    <property type="match status" value="1"/>
</dbReference>
<evidence type="ECO:0000256" key="1">
    <source>
        <dbReference type="ARBA" id="ARBA00022649"/>
    </source>
</evidence>
<dbReference type="InterPro" id="IPR052379">
    <property type="entry name" value="Type_VII_TA_RNase"/>
</dbReference>
<name>A0ABQ1E5W5_9CLOT</name>
<dbReference type="PANTHER" id="PTHR33397">
    <property type="entry name" value="UPF0331 PROTEIN YUTE"/>
    <property type="match status" value="1"/>
</dbReference>
<organism evidence="5 6">
    <name type="scientific">Clostridium zeae</name>
    <dbReference type="NCBI Taxonomy" id="2759022"/>
    <lineage>
        <taxon>Bacteria</taxon>
        <taxon>Bacillati</taxon>
        <taxon>Bacillota</taxon>
        <taxon>Clostridia</taxon>
        <taxon>Eubacteriales</taxon>
        <taxon>Clostridiaceae</taxon>
        <taxon>Clostridium</taxon>
    </lineage>
</organism>
<evidence type="ECO:0000256" key="4">
    <source>
        <dbReference type="ARBA" id="ARBA00024207"/>
    </source>
</evidence>
<evidence type="ECO:0000256" key="2">
    <source>
        <dbReference type="ARBA" id="ARBA00022722"/>
    </source>
</evidence>
<accession>A0ABQ1E5W5</accession>
<comment type="caution">
    <text evidence="5">The sequence shown here is derived from an EMBL/GenBank/DDBJ whole genome shotgun (WGS) entry which is preliminary data.</text>
</comment>
<evidence type="ECO:0000313" key="6">
    <source>
        <dbReference type="Proteomes" id="UP000663802"/>
    </source>
</evidence>
<keyword evidence="1" id="KW-1277">Toxin-antitoxin system</keyword>
<comment type="similarity">
    <text evidence="4">Belongs to the HepT RNase toxin family.</text>
</comment>
<dbReference type="InterPro" id="IPR008201">
    <property type="entry name" value="HepT-like"/>
</dbReference>
<keyword evidence="2" id="KW-0540">Nuclease</keyword>
<protein>
    <recommendedName>
        <fullName evidence="7">DUF86 domain-containing protein</fullName>
    </recommendedName>
</protein>
<dbReference type="Proteomes" id="UP000663802">
    <property type="component" value="Unassembled WGS sequence"/>
</dbReference>
<evidence type="ECO:0000256" key="3">
    <source>
        <dbReference type="ARBA" id="ARBA00022801"/>
    </source>
</evidence>
<dbReference type="PANTHER" id="PTHR33397:SF5">
    <property type="entry name" value="RNASE YUTE-RELATED"/>
    <property type="match status" value="1"/>
</dbReference>
<keyword evidence="6" id="KW-1185">Reference proteome</keyword>
<dbReference type="Gene3D" id="1.20.120.580">
    <property type="entry name" value="bsu32300-like"/>
    <property type="match status" value="1"/>
</dbReference>
<dbReference type="EMBL" id="BMBA01000001">
    <property type="protein sequence ID" value="GFZ30118.1"/>
    <property type="molecule type" value="Genomic_DNA"/>
</dbReference>
<reference evidence="5 6" key="1">
    <citation type="journal article" date="2021" name="Int. J. Syst. Evol. Microbiol.">
        <title>Clostridium zeae sp. nov., isolated from corn silage.</title>
        <authorList>
            <person name="Kobayashi H."/>
            <person name="Tanizawa Y."/>
            <person name="Yagura M."/>
            <person name="Sakamoto M."/>
            <person name="Ohkuma M."/>
            <person name="Tohno M."/>
        </authorList>
    </citation>
    <scope>NUCLEOTIDE SEQUENCE [LARGE SCALE GENOMIC DNA]</scope>
    <source>
        <strain evidence="5 6">CSC2</strain>
    </source>
</reference>
<evidence type="ECO:0000313" key="5">
    <source>
        <dbReference type="EMBL" id="GFZ30118.1"/>
    </source>
</evidence>
<evidence type="ECO:0008006" key="7">
    <source>
        <dbReference type="Google" id="ProtNLM"/>
    </source>
</evidence>
<sequence>MEFDKNKIDQKLVFMNTCLNKLRKLQSINKDEFIDDFTKVDSAKYLLQVSIEAMLDISSHLIARNRWGKPKDNKDHFQILADNGVIDIKDVAVYFNMAKFRNRIVHMYFNISDEMIYDIVQNNIVDFERFIGCIANTLGNSTADL</sequence>
<proteinExistence type="inferred from homology"/>
<dbReference type="Pfam" id="PF01934">
    <property type="entry name" value="HepT-like"/>
    <property type="match status" value="1"/>
</dbReference>
<dbReference type="NCBIfam" id="NF047751">
    <property type="entry name" value="HepT_toxin"/>
    <property type="match status" value="1"/>
</dbReference>
<dbReference type="RefSeq" id="WP_206868117.1">
    <property type="nucleotide sequence ID" value="NZ_BMBA01000001.1"/>
</dbReference>
<dbReference type="InterPro" id="IPR037038">
    <property type="entry name" value="HepT-like_sf"/>
</dbReference>
<gene>
    <name evidence="5" type="ORF">CSC2_06440</name>
</gene>
<keyword evidence="3" id="KW-0378">Hydrolase</keyword>